<dbReference type="RefSeq" id="WP_369602398.1">
    <property type="nucleotide sequence ID" value="NZ_CP154858.1"/>
</dbReference>
<dbReference type="GO" id="GO:0045301">
    <property type="term" value="F:tRNA 2-(methylsulfanyl)-N(6)-isopentenyladenosine(37) hydroxylase activity"/>
    <property type="evidence" value="ECO:0007669"/>
    <property type="project" value="InterPro"/>
</dbReference>
<gene>
    <name evidence="1" type="ORF">AAIA72_05405</name>
</gene>
<dbReference type="PANTHER" id="PTHR42637">
    <property type="entry name" value="TRNA-(MS[2]IO[6]A)-HYDROXYLASE"/>
    <property type="match status" value="1"/>
</dbReference>
<proteinExistence type="predicted"/>
<reference evidence="1" key="1">
    <citation type="submission" date="2024-05" db="EMBL/GenBank/DDBJ databases">
        <title>Genome sequencing of novel strain.</title>
        <authorList>
            <person name="Ganbat D."/>
            <person name="Ganbat S."/>
            <person name="Lee S.-J."/>
        </authorList>
    </citation>
    <scope>NUCLEOTIDE SEQUENCE</scope>
    <source>
        <strain evidence="1">SMD15-11</strain>
    </source>
</reference>
<dbReference type="Gene3D" id="1.20.1260.10">
    <property type="match status" value="1"/>
</dbReference>
<dbReference type="SUPFAM" id="SSF47240">
    <property type="entry name" value="Ferritin-like"/>
    <property type="match status" value="1"/>
</dbReference>
<dbReference type="Pfam" id="PF06175">
    <property type="entry name" value="MiaE"/>
    <property type="match status" value="1"/>
</dbReference>
<organism evidence="1">
    <name type="scientific">Thermohahella caldifontis</name>
    <dbReference type="NCBI Taxonomy" id="3142973"/>
    <lineage>
        <taxon>Bacteria</taxon>
        <taxon>Pseudomonadati</taxon>
        <taxon>Pseudomonadota</taxon>
        <taxon>Gammaproteobacteria</taxon>
        <taxon>Oceanospirillales</taxon>
        <taxon>Hahellaceae</taxon>
        <taxon>Thermohahella</taxon>
    </lineage>
</organism>
<dbReference type="GO" id="GO:0006400">
    <property type="term" value="P:tRNA modification"/>
    <property type="evidence" value="ECO:0007669"/>
    <property type="project" value="InterPro"/>
</dbReference>
<dbReference type="EMBL" id="CP154858">
    <property type="protein sequence ID" value="XDT73407.1"/>
    <property type="molecule type" value="Genomic_DNA"/>
</dbReference>
<name>A0AB39UZF2_9GAMM</name>
<protein>
    <submittedName>
        <fullName evidence="1">tRNA-(Ms[2]io[6]A)-hydroxylase</fullName>
    </submittedName>
</protein>
<dbReference type="InterPro" id="IPR010386">
    <property type="entry name" value="tRNA-Hydrxlase_MiaE"/>
</dbReference>
<dbReference type="CDD" id="cd07910">
    <property type="entry name" value="MiaE"/>
    <property type="match status" value="1"/>
</dbReference>
<dbReference type="InterPro" id="IPR009078">
    <property type="entry name" value="Ferritin-like_SF"/>
</dbReference>
<accession>A0AB39UZF2</accession>
<dbReference type="AlphaFoldDB" id="A0AB39UZF2"/>
<evidence type="ECO:0000313" key="1">
    <source>
        <dbReference type="EMBL" id="XDT73407.1"/>
    </source>
</evidence>
<dbReference type="PANTHER" id="PTHR42637:SF1">
    <property type="entry name" value="TRNA 2-(METHYLSULFANYL)-N(6)-ISOPENTENYLADENOSINE(37) HYDROXYLASE"/>
    <property type="match status" value="1"/>
</dbReference>
<dbReference type="PIRSF" id="PIRSF020736">
    <property type="entry name" value="MiaE"/>
    <property type="match status" value="1"/>
</dbReference>
<sequence>MLQEIEAFLGAPTPDLWLEQACEPVHAEILLVDHANCEKKAAATALHLMHRYCEHVDLCMRLSKLAREELRHFEQVVRIMRQYAVPYSRLGPGRYAAGLHDHVRKQEPGRLVDLLVIGAFIEARSCERFAKLAPLVDQDLGRFYAGLLESEGRHYRIYLDYAREIGGDEVDAREDHFRQVEARLITEPDGVFRFHSGPLPGG</sequence>
<dbReference type="InterPro" id="IPR012347">
    <property type="entry name" value="Ferritin-like"/>
</dbReference>
<dbReference type="KEGG" id="tcd:AAIA72_05405"/>